<gene>
    <name evidence="3" type="ORF">CRE_24331</name>
</gene>
<dbReference type="HOGENOM" id="CLU_041479_0_0_1"/>
<dbReference type="PANTHER" id="PTHR23062">
    <property type="entry name" value="HYPOTHETICAL PROTEIN C.ELEGANS"/>
    <property type="match status" value="1"/>
</dbReference>
<dbReference type="Proteomes" id="UP000008281">
    <property type="component" value="Unassembled WGS sequence"/>
</dbReference>
<dbReference type="OrthoDB" id="5870885at2759"/>
<organism evidence="4">
    <name type="scientific">Caenorhabditis remanei</name>
    <name type="common">Caenorhabditis vulgaris</name>
    <dbReference type="NCBI Taxonomy" id="31234"/>
    <lineage>
        <taxon>Eukaryota</taxon>
        <taxon>Metazoa</taxon>
        <taxon>Ecdysozoa</taxon>
        <taxon>Nematoda</taxon>
        <taxon>Chromadorea</taxon>
        <taxon>Rhabditida</taxon>
        <taxon>Rhabditina</taxon>
        <taxon>Rhabditomorpha</taxon>
        <taxon>Rhabditoidea</taxon>
        <taxon>Rhabditidae</taxon>
        <taxon>Peloderinae</taxon>
        <taxon>Caenorhabditis</taxon>
    </lineage>
</organism>
<keyword evidence="1" id="KW-0812">Transmembrane</keyword>
<evidence type="ECO:0000259" key="2">
    <source>
        <dbReference type="Pfam" id="PF23673"/>
    </source>
</evidence>
<dbReference type="InParanoid" id="E3NRT6"/>
<dbReference type="PANTHER" id="PTHR23062:SF3">
    <property type="entry name" value="ANF_RECEPTOR DOMAIN-CONTAINING PROTEIN-RELATED"/>
    <property type="match status" value="1"/>
</dbReference>
<keyword evidence="1" id="KW-1133">Transmembrane helix</keyword>
<evidence type="ECO:0000256" key="1">
    <source>
        <dbReference type="SAM" id="Phobius"/>
    </source>
</evidence>
<dbReference type="GO" id="GO:0045087">
    <property type="term" value="P:innate immune response"/>
    <property type="evidence" value="ECO:0007669"/>
    <property type="project" value="TreeGrafter"/>
</dbReference>
<accession>E3NRT6</accession>
<sequence length="507" mass="57512">MHSSITHLSAADPSLKNRPQAELWASGQSRVIVIRSAIRNCKHVFLPEDDWKKEETKNQGTSNNDSCTPETPSTFLFAYSNDLDSKSVKNSLDDIVMKLDYQQSKYKYLANIRFDTKKEEEITFSTDTKSFTASVTNNLPDPSLGFADDSTGSDVLNVIQNFLTNSQSPICGSIIFILLQRNPDDINISEIVSQLQFQHVFVRTVFMENLLGSSDSLVMYNISSKSNGLGVFTDEDSFDQVGSIRLVKYLFFGSGKNYFQSVDFSTNIILNEYLLYASNPIVSGQGQIELPLLTTPDYFSRTISVFVDITVQNHALSDDFHFLNLTLIDTDASSQSLVIDMNRIENFNGYYNTDIFLKRNLDFEVYLTYNYNSIEYQAVEIRMLIDHHVSSTPYWISGCLLAVFIIISIVLCIKTCEMNQDHSGELDLSGLSKREQQRQKLLVALDPDAASEKFKKQGGVVIATNLDRAFKKRCNDEEKVELGNVEYDEKDNEQYDFGEEHDKFEVV</sequence>
<name>E3NRT6_CAERE</name>
<evidence type="ECO:0000313" key="4">
    <source>
        <dbReference type="Proteomes" id="UP000008281"/>
    </source>
</evidence>
<dbReference type="Pfam" id="PF23673">
    <property type="entry name" value="DUF7154"/>
    <property type="match status" value="1"/>
</dbReference>
<proteinExistence type="predicted"/>
<keyword evidence="4" id="KW-1185">Reference proteome</keyword>
<keyword evidence="1" id="KW-0472">Membrane</keyword>
<dbReference type="AlphaFoldDB" id="E3NRT6"/>
<dbReference type="InterPro" id="IPR055578">
    <property type="entry name" value="DUF7154"/>
</dbReference>
<dbReference type="eggNOG" id="KOG4297">
    <property type="taxonomic scope" value="Eukaryota"/>
</dbReference>
<dbReference type="STRING" id="31234.E3NRT6"/>
<feature type="transmembrane region" description="Helical" evidence="1">
    <location>
        <begin position="394"/>
        <end position="413"/>
    </location>
</feature>
<protein>
    <recommendedName>
        <fullName evidence="2">DUF7154 domain-containing protein</fullName>
    </recommendedName>
</protein>
<dbReference type="EMBL" id="DS269799">
    <property type="protein sequence ID" value="EFO88474.1"/>
    <property type="molecule type" value="Genomic_DNA"/>
</dbReference>
<evidence type="ECO:0000313" key="3">
    <source>
        <dbReference type="EMBL" id="EFO88474.1"/>
    </source>
</evidence>
<feature type="domain" description="DUF7154" evidence="2">
    <location>
        <begin position="279"/>
        <end position="384"/>
    </location>
</feature>
<reference evidence="3" key="1">
    <citation type="submission" date="2007-07" db="EMBL/GenBank/DDBJ databases">
        <title>PCAP assembly of the Caenorhabditis remanei genome.</title>
        <authorList>
            <consortium name="The Caenorhabditis remanei Sequencing Consortium"/>
            <person name="Wilson R.K."/>
        </authorList>
    </citation>
    <scope>NUCLEOTIDE SEQUENCE [LARGE SCALE GENOMIC DNA]</scope>
    <source>
        <strain evidence="3">PB4641</strain>
    </source>
</reference>